<evidence type="ECO:0000256" key="1">
    <source>
        <dbReference type="SAM" id="MobiDB-lite"/>
    </source>
</evidence>
<evidence type="ECO:0000313" key="2">
    <source>
        <dbReference type="EMBL" id="CAE6952178.1"/>
    </source>
</evidence>
<dbReference type="Proteomes" id="UP000604046">
    <property type="component" value="Unassembled WGS sequence"/>
</dbReference>
<evidence type="ECO:0000313" key="3">
    <source>
        <dbReference type="Proteomes" id="UP000604046"/>
    </source>
</evidence>
<feature type="region of interest" description="Disordered" evidence="1">
    <location>
        <begin position="1"/>
        <end position="35"/>
    </location>
</feature>
<feature type="non-terminal residue" evidence="2">
    <location>
        <position position="1"/>
    </location>
</feature>
<dbReference type="EMBL" id="CAJNDS010000091">
    <property type="protein sequence ID" value="CAE6952178.1"/>
    <property type="molecule type" value="Genomic_DNA"/>
</dbReference>
<reference evidence="2" key="1">
    <citation type="submission" date="2021-02" db="EMBL/GenBank/DDBJ databases">
        <authorList>
            <person name="Dougan E. K."/>
            <person name="Rhodes N."/>
            <person name="Thang M."/>
            <person name="Chan C."/>
        </authorList>
    </citation>
    <scope>NUCLEOTIDE SEQUENCE</scope>
</reference>
<organism evidence="2 3">
    <name type="scientific">Symbiodinium natans</name>
    <dbReference type="NCBI Taxonomy" id="878477"/>
    <lineage>
        <taxon>Eukaryota</taxon>
        <taxon>Sar</taxon>
        <taxon>Alveolata</taxon>
        <taxon>Dinophyceae</taxon>
        <taxon>Suessiales</taxon>
        <taxon>Symbiodiniaceae</taxon>
        <taxon>Symbiodinium</taxon>
    </lineage>
</organism>
<feature type="compositionally biased region" description="Pro residues" evidence="1">
    <location>
        <begin position="1"/>
        <end position="15"/>
    </location>
</feature>
<gene>
    <name evidence="2" type="ORF">SNAT2548_LOCUS1619</name>
</gene>
<dbReference type="AlphaFoldDB" id="A0A812HIZ4"/>
<feature type="non-terminal residue" evidence="2">
    <location>
        <position position="165"/>
    </location>
</feature>
<protein>
    <submittedName>
        <fullName evidence="2">Uncharacterized protein</fullName>
    </submittedName>
</protein>
<keyword evidence="3" id="KW-1185">Reference proteome</keyword>
<name>A0A812HIZ4_9DINO</name>
<sequence>SPRPPHSTSCPPIPQVQPRAGSSSSVRSVRAEDGNRLLMDAQSQCAPRKVTKLMQVLPEGEPTVLPQQSDAKEAGCLSVKQVVAERAAHLSRLRSASCTFEVALPSLLQGQGSGFGSCCFKFWRGVLAVCGASAMWDSSRTDAAQRCRHFLHVAVTVVLSILAVL</sequence>
<proteinExistence type="predicted"/>
<accession>A0A812HIZ4</accession>
<comment type="caution">
    <text evidence="2">The sequence shown here is derived from an EMBL/GenBank/DDBJ whole genome shotgun (WGS) entry which is preliminary data.</text>
</comment>